<dbReference type="Proteomes" id="UP001358614">
    <property type="component" value="Chromosome 2"/>
</dbReference>
<evidence type="ECO:0000313" key="1">
    <source>
        <dbReference type="EMBL" id="WWD09427.1"/>
    </source>
</evidence>
<proteinExistence type="predicted"/>
<evidence type="ECO:0000313" key="2">
    <source>
        <dbReference type="Proteomes" id="UP001358614"/>
    </source>
</evidence>
<sequence>MSALSGDSQIIIGIDHDLPSTFIGLHTGFSERDVGPTSGRGIAKQIATICGFTKSTAIDGRYEQSLEDDLRDNLPSGIENYKISNTPGKRIPQNSKLFIAVYRIKSILRNKKNSNMLYISLLKVLKVQIKLDYPLGFSIRERGTNYIAKGIRHSFLLIFTV</sequence>
<organism evidence="1 2">
    <name type="scientific">Kwoniella europaea PYCC6329</name>
    <dbReference type="NCBI Taxonomy" id="1423913"/>
    <lineage>
        <taxon>Eukaryota</taxon>
        <taxon>Fungi</taxon>
        <taxon>Dikarya</taxon>
        <taxon>Basidiomycota</taxon>
        <taxon>Agaricomycotina</taxon>
        <taxon>Tremellomycetes</taxon>
        <taxon>Tremellales</taxon>
        <taxon>Cryptococcaceae</taxon>
        <taxon>Kwoniella</taxon>
    </lineage>
</organism>
<reference evidence="1 2" key="1">
    <citation type="submission" date="2024-01" db="EMBL/GenBank/DDBJ databases">
        <title>Comparative genomics of Cryptococcus and Kwoniella reveals pathogenesis evolution and contrasting modes of karyotype evolution via chromosome fusion or intercentromeric recombination.</title>
        <authorList>
            <person name="Coelho M.A."/>
            <person name="David-Palma M."/>
            <person name="Shea T."/>
            <person name="Bowers K."/>
            <person name="McGinley-Smith S."/>
            <person name="Mohammad A.W."/>
            <person name="Gnirke A."/>
            <person name="Yurkov A.M."/>
            <person name="Nowrousian M."/>
            <person name="Sun S."/>
            <person name="Cuomo C.A."/>
            <person name="Heitman J."/>
        </authorList>
    </citation>
    <scope>NUCLEOTIDE SEQUENCE [LARGE SCALE GENOMIC DNA]</scope>
    <source>
        <strain evidence="1 2">PYCC6329</strain>
    </source>
</reference>
<gene>
    <name evidence="1" type="ORF">V865_007551</name>
</gene>
<dbReference type="KEGG" id="ker:91106352"/>
<keyword evidence="2" id="KW-1185">Reference proteome</keyword>
<protein>
    <submittedName>
        <fullName evidence="1">Uncharacterized protein</fullName>
    </submittedName>
</protein>
<name>A0AAX4KUC6_9TREE</name>
<dbReference type="AlphaFoldDB" id="A0AAX4KUC6"/>
<dbReference type="EMBL" id="CP144090">
    <property type="protein sequence ID" value="WWD09427.1"/>
    <property type="molecule type" value="Genomic_DNA"/>
</dbReference>
<accession>A0AAX4KUC6</accession>
<dbReference type="RefSeq" id="XP_066087394.1">
    <property type="nucleotide sequence ID" value="XM_066231297.1"/>
</dbReference>
<dbReference type="GeneID" id="91106352"/>